<dbReference type="Gramene" id="CDF32119">
    <property type="protein sequence ID" value="CDF32119"/>
    <property type="gene ID" value="CHC_T00008817001"/>
</dbReference>
<dbReference type="SUPFAM" id="SSF56112">
    <property type="entry name" value="Protein kinase-like (PK-like)"/>
    <property type="match status" value="1"/>
</dbReference>
<dbReference type="InterPro" id="IPR001611">
    <property type="entry name" value="Leu-rich_rpt"/>
</dbReference>
<keyword evidence="2" id="KW-0677">Repeat</keyword>
<keyword evidence="5" id="KW-1185">Reference proteome</keyword>
<dbReference type="OrthoDB" id="1668230at2759"/>
<keyword evidence="4" id="KW-0418">Kinase</keyword>
<dbReference type="AlphaFoldDB" id="R7Q238"/>
<dbReference type="RefSeq" id="XP_005711784.1">
    <property type="nucleotide sequence ID" value="XM_005711727.1"/>
</dbReference>
<dbReference type="GO" id="GO:0005524">
    <property type="term" value="F:ATP binding"/>
    <property type="evidence" value="ECO:0007669"/>
    <property type="project" value="InterPro"/>
</dbReference>
<dbReference type="Pfam" id="PF00069">
    <property type="entry name" value="Pkinase"/>
    <property type="match status" value="1"/>
</dbReference>
<dbReference type="InterPro" id="IPR000719">
    <property type="entry name" value="Prot_kinase_dom"/>
</dbReference>
<keyword evidence="1" id="KW-0433">Leucine-rich repeat</keyword>
<feature type="domain" description="Protein kinase" evidence="3">
    <location>
        <begin position="231"/>
        <end position="424"/>
    </location>
</feature>
<evidence type="ECO:0000256" key="1">
    <source>
        <dbReference type="ARBA" id="ARBA00022614"/>
    </source>
</evidence>
<dbReference type="GO" id="GO:0004672">
    <property type="term" value="F:protein kinase activity"/>
    <property type="evidence" value="ECO:0007669"/>
    <property type="project" value="InterPro"/>
</dbReference>
<dbReference type="Gene3D" id="3.80.10.10">
    <property type="entry name" value="Ribonuclease Inhibitor"/>
    <property type="match status" value="1"/>
</dbReference>
<sequence length="424" mass="44878">MAAPAPTPEADARIRAFFAKGATATALDLSSCGLRALPSSLQTHLRRDPLSASRLTLLNLAHNALSTLPPFLAHFPNLKTLFLLANAFTALPPILAELPAVTMLSFKCNALAGTLPASLLPRRIQWLILTSNALTGLSADFPTRCARVRKLMLSNNALTSLPPTFATHMAALELLRLANNRFATLPLSLYDLPRLTWLSLAGNPCTGGAVRAATDLPAALAIADLEAAFRVDWMRPFGAGTSGTAYPGVHRESGQRVAVKRFGTLAGSDGRALDEIAVSLAAAGVPGVVQAVGYYAETAADGGVDTLALVSERVGGHAQCIAGPPSFESCTRSVYEKGKRLSREQAQRIGKVVQEAVEGLLERGIAHGDVYGHNVLVGDGGEVVLADLGAAWWVPRKAAEGARKLEMRAIKVFKEEIEALVDER</sequence>
<dbReference type="PANTHER" id="PTHR48051:SF1">
    <property type="entry name" value="RAS SUPPRESSOR PROTEIN 1"/>
    <property type="match status" value="1"/>
</dbReference>
<keyword evidence="4" id="KW-0808">Transferase</keyword>
<dbReference type="PROSITE" id="PS50011">
    <property type="entry name" value="PROTEIN_KINASE_DOM"/>
    <property type="match status" value="1"/>
</dbReference>
<dbReference type="InterPro" id="IPR011009">
    <property type="entry name" value="Kinase-like_dom_sf"/>
</dbReference>
<dbReference type="GeneID" id="17319492"/>
<evidence type="ECO:0000259" key="3">
    <source>
        <dbReference type="PROSITE" id="PS50011"/>
    </source>
</evidence>
<dbReference type="InterPro" id="IPR050216">
    <property type="entry name" value="LRR_domain-containing"/>
</dbReference>
<evidence type="ECO:0000256" key="2">
    <source>
        <dbReference type="ARBA" id="ARBA00022737"/>
    </source>
</evidence>
<proteinExistence type="predicted"/>
<gene>
    <name evidence="4" type="ORF">CHC_T00008817001</name>
</gene>
<organism evidence="4 5">
    <name type="scientific">Chondrus crispus</name>
    <name type="common">Carrageen Irish moss</name>
    <name type="synonym">Polymorpha crispa</name>
    <dbReference type="NCBI Taxonomy" id="2769"/>
    <lineage>
        <taxon>Eukaryota</taxon>
        <taxon>Rhodophyta</taxon>
        <taxon>Florideophyceae</taxon>
        <taxon>Rhodymeniophycidae</taxon>
        <taxon>Gigartinales</taxon>
        <taxon>Gigartinaceae</taxon>
        <taxon>Chondrus</taxon>
    </lineage>
</organism>
<dbReference type="GO" id="GO:0005737">
    <property type="term" value="C:cytoplasm"/>
    <property type="evidence" value="ECO:0007669"/>
    <property type="project" value="TreeGrafter"/>
</dbReference>
<dbReference type="KEGG" id="ccp:CHC_T00008817001"/>
<reference evidence="5" key="1">
    <citation type="journal article" date="2013" name="Proc. Natl. Acad. Sci. U.S.A.">
        <title>Genome structure and metabolic features in the red seaweed Chondrus crispus shed light on evolution of the Archaeplastida.</title>
        <authorList>
            <person name="Collen J."/>
            <person name="Porcel B."/>
            <person name="Carre W."/>
            <person name="Ball S.G."/>
            <person name="Chaparro C."/>
            <person name="Tonon T."/>
            <person name="Barbeyron T."/>
            <person name="Michel G."/>
            <person name="Noel B."/>
            <person name="Valentin K."/>
            <person name="Elias M."/>
            <person name="Artiguenave F."/>
            <person name="Arun A."/>
            <person name="Aury J.M."/>
            <person name="Barbosa-Neto J.F."/>
            <person name="Bothwell J.H."/>
            <person name="Bouget F.Y."/>
            <person name="Brillet L."/>
            <person name="Cabello-Hurtado F."/>
            <person name="Capella-Gutierrez S."/>
            <person name="Charrier B."/>
            <person name="Cladiere L."/>
            <person name="Cock J.M."/>
            <person name="Coelho S.M."/>
            <person name="Colleoni C."/>
            <person name="Czjzek M."/>
            <person name="Da Silva C."/>
            <person name="Delage L."/>
            <person name="Denoeud F."/>
            <person name="Deschamps P."/>
            <person name="Dittami S.M."/>
            <person name="Gabaldon T."/>
            <person name="Gachon C.M."/>
            <person name="Groisillier A."/>
            <person name="Herve C."/>
            <person name="Jabbari K."/>
            <person name="Katinka M."/>
            <person name="Kloareg B."/>
            <person name="Kowalczyk N."/>
            <person name="Labadie K."/>
            <person name="Leblanc C."/>
            <person name="Lopez P.J."/>
            <person name="McLachlan D.H."/>
            <person name="Meslet-Cladiere L."/>
            <person name="Moustafa A."/>
            <person name="Nehr Z."/>
            <person name="Nyvall Collen P."/>
            <person name="Panaud O."/>
            <person name="Partensky F."/>
            <person name="Poulain J."/>
            <person name="Rensing S.A."/>
            <person name="Rousvoal S."/>
            <person name="Samson G."/>
            <person name="Symeonidi A."/>
            <person name="Weissenbach J."/>
            <person name="Zambounis A."/>
            <person name="Wincker P."/>
            <person name="Boyen C."/>
        </authorList>
    </citation>
    <scope>NUCLEOTIDE SEQUENCE [LARGE SCALE GENOMIC DNA]</scope>
    <source>
        <strain evidence="5">cv. Stackhouse</strain>
    </source>
</reference>
<dbReference type="PANTHER" id="PTHR48051">
    <property type="match status" value="1"/>
</dbReference>
<evidence type="ECO:0000313" key="4">
    <source>
        <dbReference type="EMBL" id="CDF32119.1"/>
    </source>
</evidence>
<dbReference type="InterPro" id="IPR003591">
    <property type="entry name" value="Leu-rich_rpt_typical-subtyp"/>
</dbReference>
<accession>R7Q238</accession>
<dbReference type="InterPro" id="IPR032675">
    <property type="entry name" value="LRR_dom_sf"/>
</dbReference>
<dbReference type="OMA" id="TIRNCIS"/>
<dbReference type="Proteomes" id="UP000012073">
    <property type="component" value="Unassembled WGS sequence"/>
</dbReference>
<dbReference type="SUPFAM" id="SSF52058">
    <property type="entry name" value="L domain-like"/>
    <property type="match status" value="1"/>
</dbReference>
<dbReference type="Pfam" id="PF13855">
    <property type="entry name" value="LRR_8"/>
    <property type="match status" value="1"/>
</dbReference>
<dbReference type="EMBL" id="HG001459">
    <property type="protein sequence ID" value="CDF32119.1"/>
    <property type="molecule type" value="Genomic_DNA"/>
</dbReference>
<dbReference type="SMART" id="SM00369">
    <property type="entry name" value="LRR_TYP"/>
    <property type="match status" value="4"/>
</dbReference>
<dbReference type="STRING" id="2769.R7Q238"/>
<name>R7Q238_CHOCR</name>
<evidence type="ECO:0000313" key="5">
    <source>
        <dbReference type="Proteomes" id="UP000012073"/>
    </source>
</evidence>
<dbReference type="Gene3D" id="1.10.510.10">
    <property type="entry name" value="Transferase(Phosphotransferase) domain 1"/>
    <property type="match status" value="1"/>
</dbReference>
<protein>
    <submittedName>
        <fullName evidence="4">Leucine rich repeat protein kinase</fullName>
    </submittedName>
</protein>